<feature type="transmembrane region" description="Helical" evidence="1">
    <location>
        <begin position="110"/>
        <end position="128"/>
    </location>
</feature>
<feature type="transmembrane region" description="Helical" evidence="1">
    <location>
        <begin position="140"/>
        <end position="164"/>
    </location>
</feature>
<dbReference type="GO" id="GO:0016020">
    <property type="term" value="C:membrane"/>
    <property type="evidence" value="ECO:0007669"/>
    <property type="project" value="InterPro"/>
</dbReference>
<keyword evidence="4" id="KW-1185">Reference proteome</keyword>
<keyword evidence="1" id="KW-0472">Membrane</keyword>
<feature type="transmembrane region" description="Helical" evidence="1">
    <location>
        <begin position="24"/>
        <end position="43"/>
    </location>
</feature>
<feature type="transmembrane region" description="Helical" evidence="1">
    <location>
        <begin position="267"/>
        <end position="285"/>
    </location>
</feature>
<dbReference type="Pfam" id="PF00892">
    <property type="entry name" value="EamA"/>
    <property type="match status" value="1"/>
</dbReference>
<dbReference type="InterPro" id="IPR000620">
    <property type="entry name" value="EamA_dom"/>
</dbReference>
<feature type="transmembrane region" description="Helical" evidence="1">
    <location>
        <begin position="176"/>
        <end position="198"/>
    </location>
</feature>
<accession>A0A845AHW7</accession>
<feature type="transmembrane region" description="Helical" evidence="1">
    <location>
        <begin position="210"/>
        <end position="231"/>
    </location>
</feature>
<dbReference type="InterPro" id="IPR037185">
    <property type="entry name" value="EmrE-like"/>
</dbReference>
<name>A0A845AHW7_9SPHN</name>
<evidence type="ECO:0000256" key="1">
    <source>
        <dbReference type="SAM" id="Phobius"/>
    </source>
</evidence>
<feature type="transmembrane region" description="Helical" evidence="1">
    <location>
        <begin position="85"/>
        <end position="104"/>
    </location>
</feature>
<evidence type="ECO:0000313" key="3">
    <source>
        <dbReference type="EMBL" id="MXP28773.1"/>
    </source>
</evidence>
<comment type="caution">
    <text evidence="3">The sequence shown here is derived from an EMBL/GenBank/DDBJ whole genome shotgun (WGS) entry which is preliminary data.</text>
</comment>
<dbReference type="SUPFAM" id="SSF103481">
    <property type="entry name" value="Multidrug resistance efflux transporter EmrE"/>
    <property type="match status" value="2"/>
</dbReference>
<gene>
    <name evidence="3" type="ORF">GRI58_08055</name>
</gene>
<organism evidence="3 4">
    <name type="scientific">Qipengyuania algicida</name>
    <dbReference type="NCBI Taxonomy" id="1836209"/>
    <lineage>
        <taxon>Bacteria</taxon>
        <taxon>Pseudomonadati</taxon>
        <taxon>Pseudomonadota</taxon>
        <taxon>Alphaproteobacteria</taxon>
        <taxon>Sphingomonadales</taxon>
        <taxon>Erythrobacteraceae</taxon>
        <taxon>Qipengyuania</taxon>
    </lineage>
</organism>
<dbReference type="Proteomes" id="UP000439780">
    <property type="component" value="Unassembled WGS sequence"/>
</dbReference>
<dbReference type="Gene3D" id="1.10.3730.20">
    <property type="match status" value="1"/>
</dbReference>
<dbReference type="AlphaFoldDB" id="A0A845AHW7"/>
<protein>
    <submittedName>
        <fullName evidence="3">EamA family transporter</fullName>
    </submittedName>
</protein>
<proteinExistence type="predicted"/>
<reference evidence="3 4" key="1">
    <citation type="submission" date="2019-12" db="EMBL/GenBank/DDBJ databases">
        <title>Genomic-based taxomic classification of the family Erythrobacteraceae.</title>
        <authorList>
            <person name="Xu L."/>
        </authorList>
    </citation>
    <scope>NUCLEOTIDE SEQUENCE [LARGE SCALE GENOMIC DNA]</scope>
    <source>
        <strain evidence="3 4">KEMB 9005-328</strain>
    </source>
</reference>
<feature type="transmembrane region" description="Helical" evidence="1">
    <location>
        <begin position="55"/>
        <end position="78"/>
    </location>
</feature>
<sequence length="286" mass="30436">MQVFRNATQARLSAKVGPLGGTQARFIFGLPMAIVLFVGYLIFSGERLPRIGPHALGWVVAGAVVQIFGTWLMLVVMAKRDFGVAYAYIKTEPVIVALFGLILLGQNLPVLGWVAVMVVTCGVVMASLKQGDSWSSLADWKPVLTGVGSGGLFGLATICFSAAIHAVPQSSFLMRSLIMLVISLAIQTVILLAWFASTDMSPLRNSLREWRLCVVAGMLGGSATACWFIAYSQTIAANVRTLALIEMPVVALVSRGMAGRWLSRREAVGFALITGGVALLLIAHGA</sequence>
<dbReference type="OrthoDB" id="5243804at2"/>
<keyword evidence="1" id="KW-1133">Transmembrane helix</keyword>
<evidence type="ECO:0000313" key="4">
    <source>
        <dbReference type="Proteomes" id="UP000439780"/>
    </source>
</evidence>
<feature type="domain" description="EamA" evidence="2">
    <location>
        <begin position="11"/>
        <end position="127"/>
    </location>
</feature>
<dbReference type="EMBL" id="WTYA01000005">
    <property type="protein sequence ID" value="MXP28773.1"/>
    <property type="molecule type" value="Genomic_DNA"/>
</dbReference>
<evidence type="ECO:0000259" key="2">
    <source>
        <dbReference type="Pfam" id="PF00892"/>
    </source>
</evidence>
<keyword evidence="1" id="KW-0812">Transmembrane</keyword>